<dbReference type="Gene3D" id="3.40.630.40">
    <property type="entry name" value="Zn-dependent exopeptidases"/>
    <property type="match status" value="1"/>
</dbReference>
<dbReference type="InterPro" id="IPR002508">
    <property type="entry name" value="MurNAc-LAA_cat"/>
</dbReference>
<dbReference type="InterPro" id="IPR050695">
    <property type="entry name" value="N-acetylmuramoyl_amidase_3"/>
</dbReference>
<evidence type="ECO:0000259" key="3">
    <source>
        <dbReference type="SMART" id="SM00646"/>
    </source>
</evidence>
<feature type="compositionally biased region" description="Basic and acidic residues" evidence="2">
    <location>
        <begin position="61"/>
        <end position="70"/>
    </location>
</feature>
<name>A0A7H8N5J9_9ACTN</name>
<feature type="domain" description="MurNAc-LAA" evidence="3">
    <location>
        <begin position="176"/>
        <end position="304"/>
    </location>
</feature>
<keyword evidence="5" id="KW-1185">Reference proteome</keyword>
<evidence type="ECO:0000313" key="5">
    <source>
        <dbReference type="Proteomes" id="UP000509303"/>
    </source>
</evidence>
<dbReference type="SMART" id="SM00646">
    <property type="entry name" value="Ami_3"/>
    <property type="match status" value="1"/>
</dbReference>
<sequence>MSNGSFPPTPRRLGGTLVIVLAVLAPVCFAGWLVWRSMDEGDAEATGAPGPPPLSAGPSATRDDGRRDDPASSGRPPSPGRTSDERALRGKVVVVDPGHNPRNRDHTAEIARLVDVGTHRKECDTTGAATNAGYAEAAFTLDVSRRVRTLLRERGATVKLTQDDDRPYGPCVDERAAIGNTARADAAVSVHADGAGAGQRGFHVILPASVRGGGADTSAITGPSRHLGDSLVRRFSEATGSAPANYLGGGEGLTVRDDLGGLNLSTVPKVFIECGNMRDSKDAALLTDARWRQRAARGIADGITDFLRGKR</sequence>
<feature type="region of interest" description="Disordered" evidence="2">
    <location>
        <begin position="42"/>
        <end position="104"/>
    </location>
</feature>
<evidence type="ECO:0000256" key="2">
    <source>
        <dbReference type="SAM" id="MobiDB-lite"/>
    </source>
</evidence>
<dbReference type="SUPFAM" id="SSF53187">
    <property type="entry name" value="Zn-dependent exopeptidases"/>
    <property type="match status" value="1"/>
</dbReference>
<reference evidence="4 5" key="1">
    <citation type="submission" date="2020-06" db="EMBL/GenBank/DDBJ databases">
        <title>Genome mining for natural products.</title>
        <authorList>
            <person name="Zhang B."/>
            <person name="Shi J."/>
            <person name="Ge H."/>
        </authorList>
    </citation>
    <scope>NUCLEOTIDE SEQUENCE [LARGE SCALE GENOMIC DNA]</scope>
    <source>
        <strain evidence="4 5">NA00687</strain>
    </source>
</reference>
<proteinExistence type="predicted"/>
<keyword evidence="1" id="KW-0378">Hydrolase</keyword>
<protein>
    <submittedName>
        <fullName evidence="4">N-acetylmuramoyl-L-alanine amidase</fullName>
    </submittedName>
</protein>
<organism evidence="4 5">
    <name type="scientific">Streptomyces buecherae</name>
    <dbReference type="NCBI Taxonomy" id="2763006"/>
    <lineage>
        <taxon>Bacteria</taxon>
        <taxon>Bacillati</taxon>
        <taxon>Actinomycetota</taxon>
        <taxon>Actinomycetes</taxon>
        <taxon>Kitasatosporales</taxon>
        <taxon>Streptomycetaceae</taxon>
        <taxon>Streptomyces</taxon>
    </lineage>
</organism>
<dbReference type="GO" id="GO:0009253">
    <property type="term" value="P:peptidoglycan catabolic process"/>
    <property type="evidence" value="ECO:0007669"/>
    <property type="project" value="InterPro"/>
</dbReference>
<accession>A0A7H8N5J9</accession>
<gene>
    <name evidence="4" type="ORF">HUT08_08770</name>
</gene>
<dbReference type="GO" id="GO:0008745">
    <property type="term" value="F:N-acetylmuramoyl-L-alanine amidase activity"/>
    <property type="evidence" value="ECO:0007669"/>
    <property type="project" value="InterPro"/>
</dbReference>
<dbReference type="Pfam" id="PF01520">
    <property type="entry name" value="Amidase_3"/>
    <property type="match status" value="1"/>
</dbReference>
<dbReference type="RefSeq" id="WP_176161363.1">
    <property type="nucleotide sequence ID" value="NZ_CP054929.1"/>
</dbReference>
<dbReference type="PANTHER" id="PTHR30404:SF0">
    <property type="entry name" value="N-ACETYLMURAMOYL-L-ALANINE AMIDASE AMIC"/>
    <property type="match status" value="1"/>
</dbReference>
<dbReference type="EMBL" id="CP054929">
    <property type="protein sequence ID" value="QKW49629.1"/>
    <property type="molecule type" value="Genomic_DNA"/>
</dbReference>
<dbReference type="PANTHER" id="PTHR30404">
    <property type="entry name" value="N-ACETYLMURAMOYL-L-ALANINE AMIDASE"/>
    <property type="match status" value="1"/>
</dbReference>
<dbReference type="CDD" id="cd02696">
    <property type="entry name" value="MurNAc-LAA"/>
    <property type="match status" value="1"/>
</dbReference>
<dbReference type="GO" id="GO:0030288">
    <property type="term" value="C:outer membrane-bounded periplasmic space"/>
    <property type="evidence" value="ECO:0007669"/>
    <property type="project" value="TreeGrafter"/>
</dbReference>
<dbReference type="AlphaFoldDB" id="A0A7H8N5J9"/>
<dbReference type="Proteomes" id="UP000509303">
    <property type="component" value="Chromosome"/>
</dbReference>
<evidence type="ECO:0000256" key="1">
    <source>
        <dbReference type="ARBA" id="ARBA00022801"/>
    </source>
</evidence>
<evidence type="ECO:0000313" key="4">
    <source>
        <dbReference type="EMBL" id="QKW49629.1"/>
    </source>
</evidence>